<evidence type="ECO:0000313" key="2">
    <source>
        <dbReference type="EMBL" id="QIE86064.1"/>
    </source>
</evidence>
<organism evidence="2 3">
    <name type="scientific">Pseudomonas nitroreducens</name>
    <dbReference type="NCBI Taxonomy" id="46680"/>
    <lineage>
        <taxon>Bacteria</taxon>
        <taxon>Pseudomonadati</taxon>
        <taxon>Pseudomonadota</taxon>
        <taxon>Gammaproteobacteria</taxon>
        <taxon>Pseudomonadales</taxon>
        <taxon>Pseudomonadaceae</taxon>
        <taxon>Pseudomonas</taxon>
    </lineage>
</organism>
<dbReference type="InterPro" id="IPR057271">
    <property type="entry name" value="YagK_YfjJ_C"/>
</dbReference>
<evidence type="ECO:0000313" key="3">
    <source>
        <dbReference type="Proteomes" id="UP000501063"/>
    </source>
</evidence>
<proteinExistence type="predicted"/>
<feature type="domain" description="YagK/YfjJ C-terminal" evidence="1">
    <location>
        <begin position="4"/>
        <end position="56"/>
    </location>
</feature>
<evidence type="ECO:0000259" key="1">
    <source>
        <dbReference type="Pfam" id="PF11726"/>
    </source>
</evidence>
<accession>A0A6G6ISU1</accession>
<dbReference type="EMBL" id="CP049140">
    <property type="protein sequence ID" value="QIE86064.1"/>
    <property type="molecule type" value="Genomic_DNA"/>
</dbReference>
<dbReference type="Proteomes" id="UP000501063">
    <property type="component" value="Chromosome"/>
</dbReference>
<protein>
    <submittedName>
        <fullName evidence="2">Inovirus Gp2 family protein</fullName>
    </submittedName>
</protein>
<reference evidence="2 3" key="1">
    <citation type="submission" date="2020-02" db="EMBL/GenBank/DDBJ databases">
        <title>Integrative conjugative elements (ICEs) and plasmids drive adaptation of Pseudomonas nitroreducens strain HBP1 to wastewater environment.</title>
        <authorList>
            <person name="Sentchilo V."/>
            <person name="Carraro N."/>
            <person name="Bertelli C."/>
            <person name="van der Meer J.R."/>
        </authorList>
    </citation>
    <scope>NUCLEOTIDE SEQUENCE [LARGE SCALE GENOMIC DNA]</scope>
    <source>
        <strain evidence="2 3">HBP1</strain>
    </source>
</reference>
<dbReference type="Pfam" id="PF11726">
    <property type="entry name" value="YagK_YfjJ_C"/>
    <property type="match status" value="1"/>
</dbReference>
<gene>
    <name evidence="2" type="ORF">G5B91_07210</name>
</gene>
<dbReference type="AlphaFoldDB" id="A0A6G6ISU1"/>
<sequence length="58" mass="6663">MGRRCVNIPENAVYRIDRHVRPGDVDELPALFERASYLCKTSTKSYGDRQRSFDTSKG</sequence>
<dbReference type="KEGG" id="pnt:G5B91_07210"/>
<name>A0A6G6ISU1_PSENT</name>